<proteinExistence type="predicted"/>
<dbReference type="RefSeq" id="WP_141135994.1">
    <property type="nucleotide sequence ID" value="NZ_FZON01000133.1"/>
</dbReference>
<dbReference type="Proteomes" id="UP000198440">
    <property type="component" value="Unassembled WGS sequence"/>
</dbReference>
<dbReference type="EMBL" id="FZON01000133">
    <property type="protein sequence ID" value="SNT39272.1"/>
    <property type="molecule type" value="Genomic_DNA"/>
</dbReference>
<evidence type="ECO:0000313" key="2">
    <source>
        <dbReference type="Proteomes" id="UP000198440"/>
    </source>
</evidence>
<reference evidence="1 2" key="1">
    <citation type="submission" date="2017-06" db="EMBL/GenBank/DDBJ databases">
        <authorList>
            <person name="Kim H.J."/>
            <person name="Triplett B.A."/>
        </authorList>
    </citation>
    <scope>NUCLEOTIDE SEQUENCE [LARGE SCALE GENOMIC DNA]</scope>
    <source>
        <strain evidence="1 2">DSM 11445</strain>
    </source>
</reference>
<name>A0A239MAR6_9RHOB</name>
<dbReference type="AlphaFoldDB" id="A0A239MAR6"/>
<feature type="non-terminal residue" evidence="1">
    <location>
        <position position="273"/>
    </location>
</feature>
<protein>
    <submittedName>
        <fullName evidence="1">Uncharacterized protein</fullName>
    </submittedName>
</protein>
<sequence length="273" mass="31265">MTKPIFLHAVNAELHLALGKPVDQIQLLSSIRAFSLVSSSRMFCNISQIHEVFFDNPEALSELRSLYECDRFVAHSDYGQFEEFRESRANHFRHTLAQHPGFKSAPLQELRDLPLGSMGQSMSMTSFIENRLEDIVEERSLESGLITPTARDTEILRRNADWVEKTLRMRDQKALTFETFDRVAGHAYDARDEGVLRRALTEAYVTGYMRDYDADCIWGYVGLEHVERFPLLSSLSLRLALEVALLRKGWLRDSSRESSVVAVLHEQTDPAEL</sequence>
<accession>A0A239MAR6</accession>
<gene>
    <name evidence="1" type="ORF">SAMN04488078_11332</name>
</gene>
<organism evidence="1 2">
    <name type="scientific">Antarctobacter heliothermus</name>
    <dbReference type="NCBI Taxonomy" id="74033"/>
    <lineage>
        <taxon>Bacteria</taxon>
        <taxon>Pseudomonadati</taxon>
        <taxon>Pseudomonadota</taxon>
        <taxon>Alphaproteobacteria</taxon>
        <taxon>Rhodobacterales</taxon>
        <taxon>Roseobacteraceae</taxon>
        <taxon>Antarctobacter</taxon>
    </lineage>
</organism>
<evidence type="ECO:0000313" key="1">
    <source>
        <dbReference type="EMBL" id="SNT39272.1"/>
    </source>
</evidence>